<protein>
    <submittedName>
        <fullName evidence="7">Hydroxyacid dehydrogenase</fullName>
    </submittedName>
</protein>
<evidence type="ECO:0000256" key="2">
    <source>
        <dbReference type="ARBA" id="ARBA00023002"/>
    </source>
</evidence>
<evidence type="ECO:0000313" key="7">
    <source>
        <dbReference type="EMBL" id="PTL38639.1"/>
    </source>
</evidence>
<gene>
    <name evidence="7" type="ORF">C6Y45_10495</name>
</gene>
<evidence type="ECO:0000259" key="6">
    <source>
        <dbReference type="Pfam" id="PF02826"/>
    </source>
</evidence>
<dbReference type="Pfam" id="PF00389">
    <property type="entry name" value="2-Hacid_dh"/>
    <property type="match status" value="1"/>
</dbReference>
<evidence type="ECO:0000256" key="4">
    <source>
        <dbReference type="RuleBase" id="RU003719"/>
    </source>
</evidence>
<name>A0A2T4U5H1_9BACI</name>
<keyword evidence="2 4" id="KW-0560">Oxidoreductase</keyword>
<dbReference type="PANTHER" id="PTHR43333:SF1">
    <property type="entry name" value="D-ISOMER SPECIFIC 2-HYDROXYACID DEHYDROGENASE NAD-BINDING DOMAIN-CONTAINING PROTEIN"/>
    <property type="match status" value="1"/>
</dbReference>
<evidence type="ECO:0000256" key="1">
    <source>
        <dbReference type="ARBA" id="ARBA00005854"/>
    </source>
</evidence>
<keyword evidence="3" id="KW-0520">NAD</keyword>
<organism evidence="7 8">
    <name type="scientific">Alkalicoccus saliphilus</name>
    <dbReference type="NCBI Taxonomy" id="200989"/>
    <lineage>
        <taxon>Bacteria</taxon>
        <taxon>Bacillati</taxon>
        <taxon>Bacillota</taxon>
        <taxon>Bacilli</taxon>
        <taxon>Bacillales</taxon>
        <taxon>Bacillaceae</taxon>
        <taxon>Alkalicoccus</taxon>
    </lineage>
</organism>
<dbReference type="PANTHER" id="PTHR43333">
    <property type="entry name" value="2-HACID_DH_C DOMAIN-CONTAINING PROTEIN"/>
    <property type="match status" value="1"/>
</dbReference>
<evidence type="ECO:0000259" key="5">
    <source>
        <dbReference type="Pfam" id="PF00389"/>
    </source>
</evidence>
<dbReference type="CDD" id="cd05300">
    <property type="entry name" value="2-Hacid_dh_1"/>
    <property type="match status" value="1"/>
</dbReference>
<feature type="domain" description="D-isomer specific 2-hydroxyacid dehydrogenase NAD-binding" evidence="6">
    <location>
        <begin position="106"/>
        <end position="280"/>
    </location>
</feature>
<dbReference type="SUPFAM" id="SSF51735">
    <property type="entry name" value="NAD(P)-binding Rossmann-fold domains"/>
    <property type="match status" value="1"/>
</dbReference>
<sequence length="319" mass="36444">MMKKTIIIAQNINEELKKEVEKAAPDYKIITGKDNSTWEPYINEAEIIAGWKPKMAESLIEKAPLQWIQTWSAGVDQLPLREYEQKGYTVTSANGVHAYPISETIFAFLLGWTRKLHTYVRQQEKKTWHHAHLKKEMHEKAVLIYGMGAIGKETAKIAKAFGMHVAGVRRTVKNTPYTDEVMTFEEAAEKLPEYDYVVNTLPSTKETKHLFSETIFEKMNPETFFVNIGRGDTVDEKALIAALEQENIAGAGLDVFTEEPLPEDHPFWTMENVIMTPHTAGSTEKYNERVIRDIFIPNLQAYTENKELPVNVVDYEAGY</sequence>
<dbReference type="FunFam" id="3.40.50.720:FF:000363">
    <property type="entry name" value="D-isomer specific 2-hydroxyacid dehydrogenase"/>
    <property type="match status" value="1"/>
</dbReference>
<dbReference type="GO" id="GO:0016616">
    <property type="term" value="F:oxidoreductase activity, acting on the CH-OH group of donors, NAD or NADP as acceptor"/>
    <property type="evidence" value="ECO:0007669"/>
    <property type="project" value="InterPro"/>
</dbReference>
<dbReference type="OrthoDB" id="9805416at2"/>
<dbReference type="SUPFAM" id="SSF52283">
    <property type="entry name" value="Formate/glycerate dehydrogenase catalytic domain-like"/>
    <property type="match status" value="1"/>
</dbReference>
<dbReference type="Pfam" id="PF02826">
    <property type="entry name" value="2-Hacid_dh_C"/>
    <property type="match status" value="1"/>
</dbReference>
<comment type="similarity">
    <text evidence="1 4">Belongs to the D-isomer specific 2-hydroxyacid dehydrogenase family.</text>
</comment>
<feature type="domain" description="D-isomer specific 2-hydroxyacid dehydrogenase catalytic" evidence="5">
    <location>
        <begin position="6"/>
        <end position="309"/>
    </location>
</feature>
<evidence type="ECO:0000256" key="3">
    <source>
        <dbReference type="ARBA" id="ARBA00023027"/>
    </source>
</evidence>
<dbReference type="InterPro" id="IPR036291">
    <property type="entry name" value="NAD(P)-bd_dom_sf"/>
</dbReference>
<comment type="caution">
    <text evidence="7">The sequence shown here is derived from an EMBL/GenBank/DDBJ whole genome shotgun (WGS) entry which is preliminary data.</text>
</comment>
<dbReference type="Gene3D" id="3.40.50.720">
    <property type="entry name" value="NAD(P)-binding Rossmann-like Domain"/>
    <property type="match status" value="2"/>
</dbReference>
<reference evidence="7 8" key="1">
    <citation type="submission" date="2018-03" db="EMBL/GenBank/DDBJ databases">
        <title>Alkalicoccus saliphilus sp. nov., isolated from a mineral pool.</title>
        <authorList>
            <person name="Zhao B."/>
        </authorList>
    </citation>
    <scope>NUCLEOTIDE SEQUENCE [LARGE SCALE GENOMIC DNA]</scope>
    <source>
        <strain evidence="7 8">6AG</strain>
    </source>
</reference>
<dbReference type="EMBL" id="PZJJ01000016">
    <property type="protein sequence ID" value="PTL38639.1"/>
    <property type="molecule type" value="Genomic_DNA"/>
</dbReference>
<keyword evidence="8" id="KW-1185">Reference proteome</keyword>
<dbReference type="RefSeq" id="WP_107585204.1">
    <property type="nucleotide sequence ID" value="NZ_PZJJ01000016.1"/>
</dbReference>
<evidence type="ECO:0000313" key="8">
    <source>
        <dbReference type="Proteomes" id="UP000240509"/>
    </source>
</evidence>
<dbReference type="Proteomes" id="UP000240509">
    <property type="component" value="Unassembled WGS sequence"/>
</dbReference>
<dbReference type="GO" id="GO:0051287">
    <property type="term" value="F:NAD binding"/>
    <property type="evidence" value="ECO:0007669"/>
    <property type="project" value="InterPro"/>
</dbReference>
<dbReference type="InterPro" id="IPR006140">
    <property type="entry name" value="D-isomer_DH_NAD-bd"/>
</dbReference>
<accession>A0A2T4U5H1</accession>
<proteinExistence type="inferred from homology"/>
<dbReference type="AlphaFoldDB" id="A0A2T4U5H1"/>
<dbReference type="InterPro" id="IPR006139">
    <property type="entry name" value="D-isomer_2_OHA_DH_cat_dom"/>
</dbReference>